<sequence length="588" mass="68557">MALVIGKMHMTNFREHENSSFHKTSSIKWFNKTKQKKSCASLVYQQHSSEIEFNRSCLVELTRIIIFLSKQGISFRGHDENISSKNKGNFKELVNFISSHYSQDLKKFITNQNFNYLSPDTQNEILNIIADDLRSKILSDVQNNRFYSLIVDGTTDISCKEQISFCFRFCDNKFQIHEKFVEFFLVENTTGEVLYDLVKNVLKEKKLSLNNMVAQCYDGASNMSGQYKGLAARVKTDAPQAVYVHCYAHRLNLALQDACRAVTEVSETMENVNAVYRCIEGSSKRNQIFEQIQLELKVSKLKLANFCETRWCSRFSALKALNENFRIVLEALTEIKSIDKNSTASYVYALIYSFEFMFYLDVLTLVFGLTNILSVEIQKISLDYSNVKILANCTVEKLFNLKNFYYVNFCQIVNSIVETIKESFESSSVDPISAIFQIITSTKKPEIHIINNCLQIYSKLLDEKRLYTELDLWYSFKRSLGFDINIFHRDDKSEKLRELFLNPNVDKIFPNITILYRIYLSIPISNANSERSFSSLRRLKTYLRSTMQEQRLNDIAILNMEIEEIHRLDENQILETFALKKNRRLKFF</sequence>
<evidence type="ECO:0000259" key="1">
    <source>
        <dbReference type="Pfam" id="PF05699"/>
    </source>
</evidence>
<dbReference type="Pfam" id="PF05699">
    <property type="entry name" value="Dimer_Tnp_hAT"/>
    <property type="match status" value="1"/>
</dbReference>
<protein>
    <recommendedName>
        <fullName evidence="5">Zinc finger MYM-type protein 1-like</fullName>
    </recommendedName>
</protein>
<keyword evidence="4" id="KW-1185">Reference proteome</keyword>
<dbReference type="AlphaFoldDB" id="A0A814PL94"/>
<dbReference type="PANTHER" id="PTHR45749">
    <property type="match status" value="1"/>
</dbReference>
<dbReference type="Proteomes" id="UP000663879">
    <property type="component" value="Unassembled WGS sequence"/>
</dbReference>
<dbReference type="SUPFAM" id="SSF53098">
    <property type="entry name" value="Ribonuclease H-like"/>
    <property type="match status" value="1"/>
</dbReference>
<feature type="domain" description="HAT C-terminal dimerisation" evidence="1">
    <location>
        <begin position="507"/>
        <end position="561"/>
    </location>
</feature>
<comment type="caution">
    <text evidence="3">The sequence shown here is derived from an EMBL/GenBank/DDBJ whole genome shotgun (WGS) entry which is preliminary data.</text>
</comment>
<gene>
    <name evidence="3" type="ORF">OXX778_LOCUS21466</name>
</gene>
<dbReference type="GO" id="GO:0046983">
    <property type="term" value="F:protein dimerization activity"/>
    <property type="evidence" value="ECO:0007669"/>
    <property type="project" value="InterPro"/>
</dbReference>
<dbReference type="OrthoDB" id="6608753at2759"/>
<organism evidence="3 4">
    <name type="scientific">Brachionus calyciflorus</name>
    <dbReference type="NCBI Taxonomy" id="104777"/>
    <lineage>
        <taxon>Eukaryota</taxon>
        <taxon>Metazoa</taxon>
        <taxon>Spiralia</taxon>
        <taxon>Gnathifera</taxon>
        <taxon>Rotifera</taxon>
        <taxon>Eurotatoria</taxon>
        <taxon>Monogononta</taxon>
        <taxon>Pseudotrocha</taxon>
        <taxon>Ploima</taxon>
        <taxon>Brachionidae</taxon>
        <taxon>Brachionus</taxon>
    </lineage>
</organism>
<dbReference type="Pfam" id="PF14291">
    <property type="entry name" value="DUF4371"/>
    <property type="match status" value="1"/>
</dbReference>
<evidence type="ECO:0008006" key="5">
    <source>
        <dbReference type="Google" id="ProtNLM"/>
    </source>
</evidence>
<proteinExistence type="predicted"/>
<dbReference type="InterPro" id="IPR012337">
    <property type="entry name" value="RNaseH-like_sf"/>
</dbReference>
<evidence type="ECO:0000259" key="2">
    <source>
        <dbReference type="Pfam" id="PF14291"/>
    </source>
</evidence>
<dbReference type="InterPro" id="IPR008906">
    <property type="entry name" value="HATC_C_dom"/>
</dbReference>
<dbReference type="PANTHER" id="PTHR45749:SF21">
    <property type="entry name" value="DUF4371 DOMAIN-CONTAINING PROTEIN"/>
    <property type="match status" value="1"/>
</dbReference>
<evidence type="ECO:0000313" key="4">
    <source>
        <dbReference type="Proteomes" id="UP000663879"/>
    </source>
</evidence>
<dbReference type="EMBL" id="CAJNOC010007954">
    <property type="protein sequence ID" value="CAF1107540.1"/>
    <property type="molecule type" value="Genomic_DNA"/>
</dbReference>
<name>A0A814PL94_9BILA</name>
<accession>A0A814PL94</accession>
<feature type="domain" description="DUF4371" evidence="2">
    <location>
        <begin position="19"/>
        <end position="229"/>
    </location>
</feature>
<dbReference type="InterPro" id="IPR025398">
    <property type="entry name" value="DUF4371"/>
</dbReference>
<reference evidence="3" key="1">
    <citation type="submission" date="2021-02" db="EMBL/GenBank/DDBJ databases">
        <authorList>
            <person name="Nowell W R."/>
        </authorList>
    </citation>
    <scope>NUCLEOTIDE SEQUENCE</scope>
    <source>
        <strain evidence="3">Ploen Becks lab</strain>
    </source>
</reference>
<evidence type="ECO:0000313" key="3">
    <source>
        <dbReference type="EMBL" id="CAF1107540.1"/>
    </source>
</evidence>